<dbReference type="FunFam" id="3.10.260.10:FF:000002">
    <property type="entry name" value="APSES transcription factor, putative"/>
    <property type="match status" value="1"/>
</dbReference>
<organism evidence="6 7">
    <name type="scientific">Trematosphaeria pertusa</name>
    <dbReference type="NCBI Taxonomy" id="390896"/>
    <lineage>
        <taxon>Eukaryota</taxon>
        <taxon>Fungi</taxon>
        <taxon>Dikarya</taxon>
        <taxon>Ascomycota</taxon>
        <taxon>Pezizomycotina</taxon>
        <taxon>Dothideomycetes</taxon>
        <taxon>Pleosporomycetidae</taxon>
        <taxon>Pleosporales</taxon>
        <taxon>Massarineae</taxon>
        <taxon>Trematosphaeriaceae</taxon>
        <taxon>Trematosphaeria</taxon>
    </lineage>
</organism>
<dbReference type="GeneID" id="54575164"/>
<dbReference type="InterPro" id="IPR037548">
    <property type="entry name" value="Bqt4"/>
</dbReference>
<feature type="compositionally biased region" description="Basic and acidic residues" evidence="3">
    <location>
        <begin position="361"/>
        <end position="381"/>
    </location>
</feature>
<feature type="transmembrane region" description="Helical" evidence="4">
    <location>
        <begin position="403"/>
        <end position="421"/>
    </location>
</feature>
<dbReference type="GO" id="GO:0030435">
    <property type="term" value="P:sporulation resulting in formation of a cellular spore"/>
    <property type="evidence" value="ECO:0007669"/>
    <property type="project" value="UniProtKB-KW"/>
</dbReference>
<dbReference type="PROSITE" id="PS51299">
    <property type="entry name" value="HTH_APSES"/>
    <property type="match status" value="1"/>
</dbReference>
<sequence length="424" mass="46120">MVAKRTLPERRNPLIEPANSPSNEILAERRRLGQTKIQVKPGVVGLTNASKAENLGTFDYAHLRVPLPKDLSGSGVFTLKSTTSYPESYFLMRRSSDGYISATGMFKAAFPWASLAEEEAERKYQKNFPSAGPEEVAGSVWVAPEEALALSEQYGMRPWIEALLDPAPIEKASKDKHNTHIQMPPKFDMNKVPSPAVVLPPSSALRASTRARSSRSASPSKIATPSRKMASPRKSRTTRAAKAESLRAEEIFETPKATTASSALQNVLENGTNASESVASESVNGEMKDSNTVRIEVQETVEQNGDVETTTTNVKVDVPADHPELPVPEDPTKMIEEAKKMVEEANKYEGGPVKGVKSKRKAEELSKDENEVAGPSRERPAKLARTMSTTEQKLAKEKVTRRALVGLTVMAAIGSAITYFASAV</sequence>
<name>A0A6A6IDP8_9PLEO</name>
<dbReference type="EMBL" id="ML987195">
    <property type="protein sequence ID" value="KAF2248704.1"/>
    <property type="molecule type" value="Genomic_DNA"/>
</dbReference>
<dbReference type="Gene3D" id="3.10.260.10">
    <property type="entry name" value="Transcription regulator HTH, APSES-type DNA-binding domain"/>
    <property type="match status" value="1"/>
</dbReference>
<dbReference type="OrthoDB" id="5346159at2759"/>
<evidence type="ECO:0000256" key="3">
    <source>
        <dbReference type="SAM" id="MobiDB-lite"/>
    </source>
</evidence>
<reference evidence="6" key="1">
    <citation type="journal article" date="2020" name="Stud. Mycol.">
        <title>101 Dothideomycetes genomes: a test case for predicting lifestyles and emergence of pathogens.</title>
        <authorList>
            <person name="Haridas S."/>
            <person name="Albert R."/>
            <person name="Binder M."/>
            <person name="Bloem J."/>
            <person name="Labutti K."/>
            <person name="Salamov A."/>
            <person name="Andreopoulos B."/>
            <person name="Baker S."/>
            <person name="Barry K."/>
            <person name="Bills G."/>
            <person name="Bluhm B."/>
            <person name="Cannon C."/>
            <person name="Castanera R."/>
            <person name="Culley D."/>
            <person name="Daum C."/>
            <person name="Ezra D."/>
            <person name="Gonzalez J."/>
            <person name="Henrissat B."/>
            <person name="Kuo A."/>
            <person name="Liang C."/>
            <person name="Lipzen A."/>
            <person name="Lutzoni F."/>
            <person name="Magnuson J."/>
            <person name="Mondo S."/>
            <person name="Nolan M."/>
            <person name="Ohm R."/>
            <person name="Pangilinan J."/>
            <person name="Park H.-J."/>
            <person name="Ramirez L."/>
            <person name="Alfaro M."/>
            <person name="Sun H."/>
            <person name="Tritt A."/>
            <person name="Yoshinaga Y."/>
            <person name="Zwiers L.-H."/>
            <person name="Turgeon B."/>
            <person name="Goodwin S."/>
            <person name="Spatafora J."/>
            <person name="Crous P."/>
            <person name="Grigoriev I."/>
        </authorList>
    </citation>
    <scope>NUCLEOTIDE SEQUENCE</scope>
    <source>
        <strain evidence="6">CBS 122368</strain>
    </source>
</reference>
<keyword evidence="4" id="KW-0812">Transmembrane</keyword>
<keyword evidence="4" id="KW-1133">Transmembrane helix</keyword>
<feature type="region of interest" description="Disordered" evidence="3">
    <location>
        <begin position="184"/>
        <end position="246"/>
    </location>
</feature>
<dbReference type="GO" id="GO:0044820">
    <property type="term" value="P:mitotic telomere tethering at nuclear periphery"/>
    <property type="evidence" value="ECO:0007669"/>
    <property type="project" value="TreeGrafter"/>
</dbReference>
<dbReference type="GO" id="GO:0048315">
    <property type="term" value="P:conidium formation"/>
    <property type="evidence" value="ECO:0007669"/>
    <property type="project" value="UniProtKB-KW"/>
</dbReference>
<accession>A0A6A6IDP8</accession>
<evidence type="ECO:0000313" key="6">
    <source>
        <dbReference type="EMBL" id="KAF2248704.1"/>
    </source>
</evidence>
<dbReference type="Proteomes" id="UP000800094">
    <property type="component" value="Unassembled WGS sequence"/>
</dbReference>
<dbReference type="GO" id="GO:1990862">
    <property type="term" value="C:nuclear membrane complex Bqt3-Bqt4"/>
    <property type="evidence" value="ECO:0007669"/>
    <property type="project" value="InterPro"/>
</dbReference>
<evidence type="ECO:0000259" key="5">
    <source>
        <dbReference type="PROSITE" id="PS51299"/>
    </source>
</evidence>
<dbReference type="AlphaFoldDB" id="A0A6A6IDP8"/>
<dbReference type="SUPFAM" id="SSF54616">
    <property type="entry name" value="DNA-binding domain of Mlu1-box binding protein MBP1"/>
    <property type="match status" value="1"/>
</dbReference>
<protein>
    <recommendedName>
        <fullName evidence="5">HTH APSES-type domain-containing protein</fullName>
    </recommendedName>
</protein>
<evidence type="ECO:0000256" key="2">
    <source>
        <dbReference type="ARBA" id="ARBA00023321"/>
    </source>
</evidence>
<dbReference type="PANTHER" id="PTHR38044">
    <property type="entry name" value="BOUQUET FORMATION PROTEIN 4"/>
    <property type="match status" value="1"/>
</dbReference>
<dbReference type="GO" id="GO:0003677">
    <property type="term" value="F:DNA binding"/>
    <property type="evidence" value="ECO:0007669"/>
    <property type="project" value="InterPro"/>
</dbReference>
<dbReference type="GO" id="GO:0070197">
    <property type="term" value="P:meiotic attachment of telomere to nuclear envelope"/>
    <property type="evidence" value="ECO:0007669"/>
    <property type="project" value="InterPro"/>
</dbReference>
<evidence type="ECO:0000256" key="1">
    <source>
        <dbReference type="ARBA" id="ARBA00022969"/>
    </source>
</evidence>
<evidence type="ECO:0000256" key="4">
    <source>
        <dbReference type="SAM" id="Phobius"/>
    </source>
</evidence>
<dbReference type="SMART" id="SM01252">
    <property type="entry name" value="KilA-N"/>
    <property type="match status" value="1"/>
</dbReference>
<dbReference type="InterPro" id="IPR003163">
    <property type="entry name" value="Tscrpt_reg_HTH_APSES-type"/>
</dbReference>
<keyword evidence="7" id="KW-1185">Reference proteome</keyword>
<feature type="compositionally biased region" description="Basic residues" evidence="3">
    <location>
        <begin position="230"/>
        <end position="239"/>
    </location>
</feature>
<keyword evidence="4" id="KW-0472">Membrane</keyword>
<dbReference type="PANTHER" id="PTHR38044:SF1">
    <property type="entry name" value="BOUQUET FORMATION PROTEIN 4"/>
    <property type="match status" value="1"/>
</dbReference>
<feature type="compositionally biased region" description="Low complexity" evidence="3">
    <location>
        <begin position="192"/>
        <end position="220"/>
    </location>
</feature>
<proteinExistence type="predicted"/>
<keyword evidence="1" id="KW-0749">Sporulation</keyword>
<dbReference type="InterPro" id="IPR036887">
    <property type="entry name" value="HTH_APSES_sf"/>
</dbReference>
<feature type="compositionally biased region" description="Basic and acidic residues" evidence="3">
    <location>
        <begin position="1"/>
        <end position="13"/>
    </location>
</feature>
<evidence type="ECO:0000313" key="7">
    <source>
        <dbReference type="Proteomes" id="UP000800094"/>
    </source>
</evidence>
<feature type="region of interest" description="Disordered" evidence="3">
    <location>
        <begin position="349"/>
        <end position="394"/>
    </location>
</feature>
<feature type="region of interest" description="Disordered" evidence="3">
    <location>
        <begin position="1"/>
        <end position="22"/>
    </location>
</feature>
<keyword evidence="2" id="KW-0183">Conidiation</keyword>
<dbReference type="InterPro" id="IPR018004">
    <property type="entry name" value="KilA/APSES_HTH"/>
</dbReference>
<dbReference type="RefSeq" id="XP_033683708.1">
    <property type="nucleotide sequence ID" value="XM_033821834.1"/>
</dbReference>
<feature type="domain" description="HTH APSES-type" evidence="5">
    <location>
        <begin position="66"/>
        <end position="176"/>
    </location>
</feature>
<gene>
    <name evidence="6" type="ORF">BU26DRAFT_304569</name>
</gene>